<keyword evidence="2" id="KW-0812">Transmembrane</keyword>
<evidence type="ECO:0000313" key="3">
    <source>
        <dbReference type="EMBL" id="CEM55009.1"/>
    </source>
</evidence>
<feature type="transmembrane region" description="Helical" evidence="2">
    <location>
        <begin position="148"/>
        <end position="171"/>
    </location>
</feature>
<accession>A0A0G4ICV0</accession>
<keyword evidence="2" id="KW-1133">Transmembrane helix</keyword>
<keyword evidence="2" id="KW-0472">Membrane</keyword>
<dbReference type="EMBL" id="CDMZ01005838">
    <property type="protein sequence ID" value="CEM55009.1"/>
    <property type="molecule type" value="Genomic_DNA"/>
</dbReference>
<evidence type="ECO:0008006" key="4">
    <source>
        <dbReference type="Google" id="ProtNLM"/>
    </source>
</evidence>
<evidence type="ECO:0000256" key="2">
    <source>
        <dbReference type="SAM" id="Phobius"/>
    </source>
</evidence>
<evidence type="ECO:0000256" key="1">
    <source>
        <dbReference type="SAM" id="MobiDB-lite"/>
    </source>
</evidence>
<proteinExistence type="predicted"/>
<gene>
    <name evidence="3" type="ORF">Cvel_13229</name>
</gene>
<feature type="transmembrane region" description="Helical" evidence="2">
    <location>
        <begin position="111"/>
        <end position="136"/>
    </location>
</feature>
<dbReference type="VEuPathDB" id="CryptoDB:Cvel_13229"/>
<organism evidence="3">
    <name type="scientific">Chromera velia CCMP2878</name>
    <dbReference type="NCBI Taxonomy" id="1169474"/>
    <lineage>
        <taxon>Eukaryota</taxon>
        <taxon>Sar</taxon>
        <taxon>Alveolata</taxon>
        <taxon>Colpodellida</taxon>
        <taxon>Chromeraceae</taxon>
        <taxon>Chromera</taxon>
    </lineage>
</organism>
<protein>
    <recommendedName>
        <fullName evidence="4">YrhK domain-containing protein</fullName>
    </recommendedName>
</protein>
<name>A0A0G4ICV0_9ALVE</name>
<reference evidence="3" key="1">
    <citation type="submission" date="2014-11" db="EMBL/GenBank/DDBJ databases">
        <authorList>
            <person name="Otto D Thomas"/>
            <person name="Naeem Raeece"/>
        </authorList>
    </citation>
    <scope>NUCLEOTIDE SEQUENCE</scope>
</reference>
<dbReference type="AlphaFoldDB" id="A0A0G4ICV0"/>
<feature type="transmembrane region" description="Helical" evidence="2">
    <location>
        <begin position="27"/>
        <end position="48"/>
    </location>
</feature>
<feature type="region of interest" description="Disordered" evidence="1">
    <location>
        <begin position="58"/>
        <end position="89"/>
    </location>
</feature>
<sequence>MLMGGILFETASILYWPSFNTARIGTWTFRIGSFFYLGGSVSSFVMIYSAPIAETSRGDHEEDAATATDLGDEEAAGESLRAEEGGGPARPSCCISVSKHLSRRGHSIASVLFPVNHLAALAGTWAFVIGALLYIAGGVMSEFNLASVTAFALTWGVASCFFVVGSAIFFCKELMEKT</sequence>